<dbReference type="Proteomes" id="UP000092600">
    <property type="component" value="Unassembled WGS sequence"/>
</dbReference>
<sequence length="61" mass="6408">MGFPEGQNSEATRRSDGDISSPSIHLSVHSILILPCIFDPPPGCFGAREHSTGKGSTLIVS</sequence>
<comment type="caution">
    <text evidence="2">The sequence shown here is derived from an EMBL/GenBank/DDBJ whole genome shotgun (WGS) entry which is preliminary data.</text>
</comment>
<proteinExistence type="predicted"/>
<evidence type="ECO:0000313" key="2">
    <source>
        <dbReference type="EMBL" id="OAY84683.1"/>
    </source>
</evidence>
<reference evidence="2 3" key="1">
    <citation type="journal article" date="2016" name="DNA Res.">
        <title>The draft genome of MD-2 pineapple using hybrid error correction of long reads.</title>
        <authorList>
            <person name="Redwan R.M."/>
            <person name="Saidin A."/>
            <person name="Kumar S.V."/>
        </authorList>
    </citation>
    <scope>NUCLEOTIDE SEQUENCE [LARGE SCALE GENOMIC DNA]</scope>
    <source>
        <strain evidence="3">cv. MD2</strain>
        <tissue evidence="2">Leaf</tissue>
    </source>
</reference>
<gene>
    <name evidence="2" type="ORF">ACMD2_07178</name>
</gene>
<accession>A0A199W667</accession>
<feature type="region of interest" description="Disordered" evidence="1">
    <location>
        <begin position="1"/>
        <end position="20"/>
    </location>
</feature>
<dbReference type="EMBL" id="LSRQ01000188">
    <property type="protein sequence ID" value="OAY84683.1"/>
    <property type="molecule type" value="Genomic_DNA"/>
</dbReference>
<feature type="compositionally biased region" description="Polar residues" evidence="1">
    <location>
        <begin position="1"/>
        <end position="10"/>
    </location>
</feature>
<evidence type="ECO:0000256" key="1">
    <source>
        <dbReference type="SAM" id="MobiDB-lite"/>
    </source>
</evidence>
<evidence type="ECO:0000313" key="3">
    <source>
        <dbReference type="Proteomes" id="UP000092600"/>
    </source>
</evidence>
<name>A0A199W667_ANACO</name>
<organism evidence="2 3">
    <name type="scientific">Ananas comosus</name>
    <name type="common">Pineapple</name>
    <name type="synonym">Ananas ananas</name>
    <dbReference type="NCBI Taxonomy" id="4615"/>
    <lineage>
        <taxon>Eukaryota</taxon>
        <taxon>Viridiplantae</taxon>
        <taxon>Streptophyta</taxon>
        <taxon>Embryophyta</taxon>
        <taxon>Tracheophyta</taxon>
        <taxon>Spermatophyta</taxon>
        <taxon>Magnoliopsida</taxon>
        <taxon>Liliopsida</taxon>
        <taxon>Poales</taxon>
        <taxon>Bromeliaceae</taxon>
        <taxon>Bromelioideae</taxon>
        <taxon>Ananas</taxon>
    </lineage>
</organism>
<dbReference type="AlphaFoldDB" id="A0A199W667"/>
<protein>
    <submittedName>
        <fullName evidence="2">Uncharacterized protein</fullName>
    </submittedName>
</protein>